<dbReference type="Proteomes" id="UP000265080">
    <property type="component" value="Chromosome 11"/>
</dbReference>
<dbReference type="Ensembl" id="ENSAPET00000022930.1">
    <property type="protein sequence ID" value="ENSAPEP00000022339.1"/>
    <property type="gene ID" value="ENSAPEG00000015924.1"/>
</dbReference>
<protein>
    <submittedName>
        <fullName evidence="1">Uncharacterized protein</fullName>
    </submittedName>
</protein>
<name>A0A3P8TCL7_AMPPE</name>
<evidence type="ECO:0000313" key="1">
    <source>
        <dbReference type="Ensembl" id="ENSAPEP00000022339.1"/>
    </source>
</evidence>
<sequence>MWMETCSSSGLPSSCCKKSVHPGRLQHLFMTTCSASDLVETQETRENPWRLEELVETRKTRRAGEGVGPSAICKTSATVKRDKYSITSLLYIVVSLKSLQPSTGSC</sequence>
<proteinExistence type="predicted"/>
<evidence type="ECO:0000313" key="2">
    <source>
        <dbReference type="Proteomes" id="UP000265080"/>
    </source>
</evidence>
<keyword evidence="2" id="KW-1185">Reference proteome</keyword>
<accession>A0A3P8TCL7</accession>
<reference evidence="1" key="3">
    <citation type="submission" date="2025-09" db="UniProtKB">
        <authorList>
            <consortium name="Ensembl"/>
        </authorList>
    </citation>
    <scope>IDENTIFICATION</scope>
</reference>
<reference evidence="1" key="2">
    <citation type="submission" date="2025-08" db="UniProtKB">
        <authorList>
            <consortium name="Ensembl"/>
        </authorList>
    </citation>
    <scope>IDENTIFICATION</scope>
</reference>
<reference evidence="1 2" key="1">
    <citation type="submission" date="2018-03" db="EMBL/GenBank/DDBJ databases">
        <title>Finding Nemo's genes: A chromosome-scale reference assembly of the genome of the orange clownfish Amphiprion percula.</title>
        <authorList>
            <person name="Lehmann R."/>
        </authorList>
    </citation>
    <scope>NUCLEOTIDE SEQUENCE</scope>
</reference>
<organism evidence="1 2">
    <name type="scientific">Amphiprion percula</name>
    <name type="common">Orange clownfish</name>
    <name type="synonym">Lutjanus percula</name>
    <dbReference type="NCBI Taxonomy" id="161767"/>
    <lineage>
        <taxon>Eukaryota</taxon>
        <taxon>Metazoa</taxon>
        <taxon>Chordata</taxon>
        <taxon>Craniata</taxon>
        <taxon>Vertebrata</taxon>
        <taxon>Euteleostomi</taxon>
        <taxon>Actinopterygii</taxon>
        <taxon>Neopterygii</taxon>
        <taxon>Teleostei</taxon>
        <taxon>Neoteleostei</taxon>
        <taxon>Acanthomorphata</taxon>
        <taxon>Ovalentaria</taxon>
        <taxon>Pomacentridae</taxon>
        <taxon>Amphiprion</taxon>
    </lineage>
</organism>
<dbReference type="AlphaFoldDB" id="A0A3P8TCL7"/>